<dbReference type="PROSITE" id="PS50042">
    <property type="entry name" value="CNMP_BINDING_3"/>
    <property type="match status" value="1"/>
</dbReference>
<evidence type="ECO:0000259" key="5">
    <source>
        <dbReference type="PROSITE" id="PS51063"/>
    </source>
</evidence>
<dbReference type="PANTHER" id="PTHR24567">
    <property type="entry name" value="CRP FAMILY TRANSCRIPTIONAL REGULATORY PROTEIN"/>
    <property type="match status" value="1"/>
</dbReference>
<dbReference type="SUPFAM" id="SSF51206">
    <property type="entry name" value="cAMP-binding domain-like"/>
    <property type="match status" value="1"/>
</dbReference>
<dbReference type="InterPro" id="IPR000595">
    <property type="entry name" value="cNMP-bd_dom"/>
</dbReference>
<evidence type="ECO:0000256" key="2">
    <source>
        <dbReference type="ARBA" id="ARBA00023125"/>
    </source>
</evidence>
<dbReference type="Proteomes" id="UP000548326">
    <property type="component" value="Unassembled WGS sequence"/>
</dbReference>
<dbReference type="GO" id="GO:0005829">
    <property type="term" value="C:cytosol"/>
    <property type="evidence" value="ECO:0007669"/>
    <property type="project" value="TreeGrafter"/>
</dbReference>
<dbReference type="Pfam" id="PF00027">
    <property type="entry name" value="cNMP_binding"/>
    <property type="match status" value="1"/>
</dbReference>
<dbReference type="PROSITE" id="PS51063">
    <property type="entry name" value="HTH_CRP_2"/>
    <property type="match status" value="1"/>
</dbReference>
<keyword evidence="1" id="KW-0805">Transcription regulation</keyword>
<organism evidence="6 7">
    <name type="scientific">Mucilaginibacter lappiensis</name>
    <dbReference type="NCBI Taxonomy" id="354630"/>
    <lineage>
        <taxon>Bacteria</taxon>
        <taxon>Pseudomonadati</taxon>
        <taxon>Bacteroidota</taxon>
        <taxon>Sphingobacteriia</taxon>
        <taxon>Sphingobacteriales</taxon>
        <taxon>Sphingobacteriaceae</taxon>
        <taxon>Mucilaginibacter</taxon>
    </lineage>
</organism>
<dbReference type="GO" id="GO:0003677">
    <property type="term" value="F:DNA binding"/>
    <property type="evidence" value="ECO:0007669"/>
    <property type="project" value="UniProtKB-KW"/>
</dbReference>
<dbReference type="Gene3D" id="1.10.10.10">
    <property type="entry name" value="Winged helix-like DNA-binding domain superfamily/Winged helix DNA-binding domain"/>
    <property type="match status" value="1"/>
</dbReference>
<dbReference type="SMART" id="SM00100">
    <property type="entry name" value="cNMP"/>
    <property type="match status" value="1"/>
</dbReference>
<dbReference type="InterPro" id="IPR014710">
    <property type="entry name" value="RmlC-like_jellyroll"/>
</dbReference>
<dbReference type="AlphaFoldDB" id="A0A841JLF0"/>
<dbReference type="InterPro" id="IPR050397">
    <property type="entry name" value="Env_Response_Regulators"/>
</dbReference>
<proteinExistence type="predicted"/>
<accession>A0A841JLF0</accession>
<comment type="caution">
    <text evidence="6">The sequence shown here is derived from an EMBL/GenBank/DDBJ whole genome shotgun (WGS) entry which is preliminary data.</text>
</comment>
<protein>
    <submittedName>
        <fullName evidence="6">CRP/FNR family transcriptional regulator</fullName>
    </submittedName>
</protein>
<dbReference type="InterPro" id="IPR036390">
    <property type="entry name" value="WH_DNA-bd_sf"/>
</dbReference>
<dbReference type="Pfam" id="PF13545">
    <property type="entry name" value="HTH_Crp_2"/>
    <property type="match status" value="1"/>
</dbReference>
<evidence type="ECO:0000256" key="3">
    <source>
        <dbReference type="ARBA" id="ARBA00023163"/>
    </source>
</evidence>
<evidence type="ECO:0000256" key="1">
    <source>
        <dbReference type="ARBA" id="ARBA00023015"/>
    </source>
</evidence>
<gene>
    <name evidence="6" type="ORF">HDF22_003320</name>
</gene>
<dbReference type="InterPro" id="IPR036388">
    <property type="entry name" value="WH-like_DNA-bd_sf"/>
</dbReference>
<dbReference type="Gene3D" id="2.60.120.10">
    <property type="entry name" value="Jelly Rolls"/>
    <property type="match status" value="1"/>
</dbReference>
<dbReference type="EMBL" id="JACHCA010000008">
    <property type="protein sequence ID" value="MBB6129195.1"/>
    <property type="molecule type" value="Genomic_DNA"/>
</dbReference>
<dbReference type="InterPro" id="IPR012318">
    <property type="entry name" value="HTH_CRP"/>
</dbReference>
<dbReference type="PANTHER" id="PTHR24567:SF28">
    <property type="entry name" value="LISTERIOLYSIN REGULATORY PROTEIN"/>
    <property type="match status" value="1"/>
</dbReference>
<sequence>MTKTAHTCDLSTCFLCRNSLKDWLPAIGAHKQNITLKKGQQLFKEGDDVTGIYFMYKGVVKVHKQWDQEKDLILRFAKQGDILGHLGLGDTSTYPVSATAIEPGVVCYVEMDFFESSLNVNSQLTYKLMKFFANELQESEKRMRNLAHMPVKERIAQALLSLRNQFGLNEDGYVDIELTRQDISSYVSVVYETFFKVTQEFIQNKLITLDGKSIKLLNEEVLKEMTLGRKR</sequence>
<evidence type="ECO:0000259" key="4">
    <source>
        <dbReference type="PROSITE" id="PS50042"/>
    </source>
</evidence>
<dbReference type="SUPFAM" id="SSF46785">
    <property type="entry name" value="Winged helix' DNA-binding domain"/>
    <property type="match status" value="1"/>
</dbReference>
<reference evidence="6 7" key="1">
    <citation type="submission" date="2020-08" db="EMBL/GenBank/DDBJ databases">
        <title>Genomic Encyclopedia of Type Strains, Phase IV (KMG-V): Genome sequencing to study the core and pangenomes of soil and plant-associated prokaryotes.</title>
        <authorList>
            <person name="Whitman W."/>
        </authorList>
    </citation>
    <scope>NUCLEOTIDE SEQUENCE [LARGE SCALE GENOMIC DNA]</scope>
    <source>
        <strain evidence="6 7">MP601</strain>
    </source>
</reference>
<dbReference type="CDD" id="cd00038">
    <property type="entry name" value="CAP_ED"/>
    <property type="match status" value="1"/>
</dbReference>
<evidence type="ECO:0000313" key="7">
    <source>
        <dbReference type="Proteomes" id="UP000548326"/>
    </source>
</evidence>
<dbReference type="GO" id="GO:0003700">
    <property type="term" value="F:DNA-binding transcription factor activity"/>
    <property type="evidence" value="ECO:0007669"/>
    <property type="project" value="TreeGrafter"/>
</dbReference>
<dbReference type="RefSeq" id="WP_183588379.1">
    <property type="nucleotide sequence ID" value="NZ_JACHCA010000008.1"/>
</dbReference>
<evidence type="ECO:0000313" key="6">
    <source>
        <dbReference type="EMBL" id="MBB6129195.1"/>
    </source>
</evidence>
<name>A0A841JLF0_9SPHI</name>
<keyword evidence="2" id="KW-0238">DNA-binding</keyword>
<feature type="domain" description="Cyclic nucleotide-binding" evidence="4">
    <location>
        <begin position="36"/>
        <end position="135"/>
    </location>
</feature>
<dbReference type="InterPro" id="IPR018490">
    <property type="entry name" value="cNMP-bd_dom_sf"/>
</dbReference>
<keyword evidence="3" id="KW-0804">Transcription</keyword>
<feature type="domain" description="HTH crp-type" evidence="5">
    <location>
        <begin position="149"/>
        <end position="220"/>
    </location>
</feature>